<dbReference type="Proteomes" id="UP001285921">
    <property type="component" value="Unassembled WGS sequence"/>
</dbReference>
<sequence>MHGDAIELTITAQKVAESLGIGRSTLNKYSRSLEEAGYIFIKDDRGNRAYTERDIITLRHATALLSKGVTYEKAMSDAALKYARIPVAEPVAIGDTENSENRAITEKNSNSAAMFEAFKQELKAEIESQVAAATESLRNDNEDLKSILRETLYRLDDMSKQNRQLLEMATAQQQIAAALPSASDQRADILNTRLTERRVERLLEREAMDRWNSKPEIERQKKAGLFRKEEDAAARERFVREYVDKHFEDRMRKQFDK</sequence>
<comment type="caution">
    <text evidence="1">The sequence shown here is derived from an EMBL/GenBank/DDBJ whole genome shotgun (WGS) entry which is preliminary data.</text>
</comment>
<dbReference type="RefSeq" id="WP_317982489.1">
    <property type="nucleotide sequence ID" value="NZ_BTCL01000051.1"/>
</dbReference>
<keyword evidence="2" id="KW-1185">Reference proteome</keyword>
<dbReference type="Gene3D" id="1.10.1660.10">
    <property type="match status" value="1"/>
</dbReference>
<gene>
    <name evidence="1" type="ORF">PghCCS26_62670</name>
</gene>
<dbReference type="InterPro" id="IPR009061">
    <property type="entry name" value="DNA-bd_dom_put_sf"/>
</dbReference>
<organism evidence="1 2">
    <name type="scientific">Paenibacillus glycanilyticus</name>
    <dbReference type="NCBI Taxonomy" id="126569"/>
    <lineage>
        <taxon>Bacteria</taxon>
        <taxon>Bacillati</taxon>
        <taxon>Bacillota</taxon>
        <taxon>Bacilli</taxon>
        <taxon>Bacillales</taxon>
        <taxon>Paenibacillaceae</taxon>
        <taxon>Paenibacillus</taxon>
    </lineage>
</organism>
<name>A0ABQ6NVK7_9BACL</name>
<reference evidence="1 2" key="1">
    <citation type="submission" date="2023-05" db="EMBL/GenBank/DDBJ databases">
        <title>Draft genome of Paenibacillus sp. CCS26.</title>
        <authorList>
            <person name="Akita H."/>
            <person name="Shinto Y."/>
            <person name="Kimura Z."/>
        </authorList>
    </citation>
    <scope>NUCLEOTIDE SEQUENCE [LARGE SCALE GENOMIC DNA]</scope>
    <source>
        <strain evidence="1 2">CCS26</strain>
    </source>
</reference>
<evidence type="ECO:0008006" key="3">
    <source>
        <dbReference type="Google" id="ProtNLM"/>
    </source>
</evidence>
<evidence type="ECO:0000313" key="1">
    <source>
        <dbReference type="EMBL" id="GMK49137.1"/>
    </source>
</evidence>
<proteinExistence type="predicted"/>
<protein>
    <recommendedName>
        <fullName evidence="3">HTH merR-type domain-containing protein</fullName>
    </recommendedName>
</protein>
<dbReference type="SUPFAM" id="SSF46955">
    <property type="entry name" value="Putative DNA-binding domain"/>
    <property type="match status" value="1"/>
</dbReference>
<evidence type="ECO:0000313" key="2">
    <source>
        <dbReference type="Proteomes" id="UP001285921"/>
    </source>
</evidence>
<dbReference type="EMBL" id="BTCL01000051">
    <property type="protein sequence ID" value="GMK49137.1"/>
    <property type="molecule type" value="Genomic_DNA"/>
</dbReference>
<accession>A0ABQ6NVK7</accession>